<comment type="caution">
    <text evidence="2">The sequence shown here is derived from an EMBL/GenBank/DDBJ whole genome shotgun (WGS) entry which is preliminary data.</text>
</comment>
<evidence type="ECO:0000313" key="2">
    <source>
        <dbReference type="EMBL" id="RBL91129.1"/>
    </source>
</evidence>
<gene>
    <name evidence="2" type="ORF">DF182_00465</name>
</gene>
<protein>
    <submittedName>
        <fullName evidence="2">Bleomycin resistance protein</fullName>
    </submittedName>
</protein>
<dbReference type="RefSeq" id="WP_113613729.1">
    <property type="nucleotide sequence ID" value="NZ_QFFJ01000001.1"/>
</dbReference>
<proteinExistence type="predicted"/>
<dbReference type="PANTHER" id="PTHR36437">
    <property type="entry name" value="GLYOXALASE/BLEOMYCIN RESISTANCE PROTEIN/DIOXYGENASE"/>
    <property type="match status" value="1"/>
</dbReference>
<dbReference type="InterPro" id="IPR029068">
    <property type="entry name" value="Glyas_Bleomycin-R_OHBP_Dase"/>
</dbReference>
<dbReference type="EMBL" id="QFFJ01000001">
    <property type="protein sequence ID" value="RBL91129.1"/>
    <property type="molecule type" value="Genomic_DNA"/>
</dbReference>
<name>A0A365XXL6_9BACT</name>
<feature type="domain" description="VOC" evidence="1">
    <location>
        <begin position="5"/>
        <end position="129"/>
    </location>
</feature>
<sequence length="132" mass="15064">MMKTTLGRSILLVDDYDQAFDFYRKNFFCEKLFDAETTDGQRFLHIRFSGDEQSGIWFLKADSKEQRALLGKQTGGQPTLVIYTDDCKGLFDHVKTNGLTIIEPMETAGGSTYFHCADLYGNRLTIVELESR</sequence>
<dbReference type="PROSITE" id="PS51819">
    <property type="entry name" value="VOC"/>
    <property type="match status" value="1"/>
</dbReference>
<accession>A0A365XXL6</accession>
<dbReference type="PANTHER" id="PTHR36437:SF2">
    <property type="entry name" value="GLYOXALASE_BLEOMYCIN RESISTANCE PROTEIN_DIOXYGENASE"/>
    <property type="match status" value="1"/>
</dbReference>
<keyword evidence="3" id="KW-1185">Reference proteome</keyword>
<dbReference type="AlphaFoldDB" id="A0A365XXL6"/>
<reference evidence="2 3" key="1">
    <citation type="submission" date="2018-05" db="EMBL/GenBank/DDBJ databases">
        <title>Chitinophaga sp. K3CV102501T nov., isolated from isolated from a monsoon evergreen broad-leaved forest soil.</title>
        <authorList>
            <person name="Lv Y."/>
        </authorList>
    </citation>
    <scope>NUCLEOTIDE SEQUENCE [LARGE SCALE GENOMIC DNA]</scope>
    <source>
        <strain evidence="2 3">GDMCC 1.1325</strain>
    </source>
</reference>
<organism evidence="2 3">
    <name type="scientific">Chitinophaga flava</name>
    <dbReference type="NCBI Taxonomy" id="2259036"/>
    <lineage>
        <taxon>Bacteria</taxon>
        <taxon>Pseudomonadati</taxon>
        <taxon>Bacteroidota</taxon>
        <taxon>Chitinophagia</taxon>
        <taxon>Chitinophagales</taxon>
        <taxon>Chitinophagaceae</taxon>
        <taxon>Chitinophaga</taxon>
    </lineage>
</organism>
<dbReference type="Proteomes" id="UP000253410">
    <property type="component" value="Unassembled WGS sequence"/>
</dbReference>
<dbReference type="InterPro" id="IPR004360">
    <property type="entry name" value="Glyas_Fos-R_dOase_dom"/>
</dbReference>
<evidence type="ECO:0000313" key="3">
    <source>
        <dbReference type="Proteomes" id="UP000253410"/>
    </source>
</evidence>
<dbReference type="Gene3D" id="3.10.180.10">
    <property type="entry name" value="2,3-Dihydroxybiphenyl 1,2-Dioxygenase, domain 1"/>
    <property type="match status" value="1"/>
</dbReference>
<dbReference type="Pfam" id="PF00903">
    <property type="entry name" value="Glyoxalase"/>
    <property type="match status" value="1"/>
</dbReference>
<dbReference type="InterPro" id="IPR037523">
    <property type="entry name" value="VOC_core"/>
</dbReference>
<evidence type="ECO:0000259" key="1">
    <source>
        <dbReference type="PROSITE" id="PS51819"/>
    </source>
</evidence>
<dbReference type="SUPFAM" id="SSF54593">
    <property type="entry name" value="Glyoxalase/Bleomycin resistance protein/Dihydroxybiphenyl dioxygenase"/>
    <property type="match status" value="1"/>
</dbReference>